<proteinExistence type="predicted"/>
<name>A0A915PIN4_9BILA</name>
<protein>
    <submittedName>
        <fullName evidence="2">Uncharacterized protein</fullName>
    </submittedName>
</protein>
<evidence type="ECO:0000313" key="2">
    <source>
        <dbReference type="WBParaSite" id="sdigi.contig11.g1167.t1"/>
    </source>
</evidence>
<dbReference type="WBParaSite" id="sdigi.contig11.g1167.t1">
    <property type="protein sequence ID" value="sdigi.contig11.g1167.t1"/>
    <property type="gene ID" value="sdigi.contig11.g1167"/>
</dbReference>
<keyword evidence="1" id="KW-1185">Reference proteome</keyword>
<reference evidence="2" key="1">
    <citation type="submission" date="2022-11" db="UniProtKB">
        <authorList>
            <consortium name="WormBaseParasite"/>
        </authorList>
    </citation>
    <scope>IDENTIFICATION</scope>
</reference>
<accession>A0A915PIN4</accession>
<dbReference type="AlphaFoldDB" id="A0A915PIN4"/>
<evidence type="ECO:0000313" key="1">
    <source>
        <dbReference type="Proteomes" id="UP000887581"/>
    </source>
</evidence>
<dbReference type="Proteomes" id="UP000887581">
    <property type="component" value="Unplaced"/>
</dbReference>
<organism evidence="1 2">
    <name type="scientific">Setaria digitata</name>
    <dbReference type="NCBI Taxonomy" id="48799"/>
    <lineage>
        <taxon>Eukaryota</taxon>
        <taxon>Metazoa</taxon>
        <taxon>Ecdysozoa</taxon>
        <taxon>Nematoda</taxon>
        <taxon>Chromadorea</taxon>
        <taxon>Rhabditida</taxon>
        <taxon>Spirurina</taxon>
        <taxon>Spiruromorpha</taxon>
        <taxon>Filarioidea</taxon>
        <taxon>Setariidae</taxon>
        <taxon>Setaria</taxon>
    </lineage>
</organism>
<sequence length="159" mass="18286">MIYLSLIVITTFYPTKPFVQKYLISVQTKYAKLNLLNQRFTKIAFKIRNCKCREESTQCATWTKKFVIKAVKNQATIDQLFPNMKSIQKDGDNGGDDLLSKQIQAISFPSFSSSFRRKDGRAKFLGKDLLKLPMNIINVVLSALYHVHKSSVQLFEIQI</sequence>